<feature type="transmembrane region" description="Helical" evidence="1">
    <location>
        <begin position="219"/>
        <end position="243"/>
    </location>
</feature>
<dbReference type="Proteomes" id="UP000008854">
    <property type="component" value="Unassembled WGS sequence"/>
</dbReference>
<evidence type="ECO:0000256" key="1">
    <source>
        <dbReference type="SAM" id="Phobius"/>
    </source>
</evidence>
<keyword evidence="1" id="KW-1133">Transmembrane helix</keyword>
<name>A0A3Q0KM31_SCHMA</name>
<sequence length="423" mass="49173">MYKKCLIGIIIMQSLICTCAQLQDHVILWDASNWRFKEGQNEIYVNEGDNLIFICPPNRTFSQSLYWTNDSRVTIKCNRTLSIKVIKLLDCFGDNYATEFILKISKFHEISSLPVFHHELPIHFVAQSVICQNSNFRLSVRLASTHKTSSTDSVSNGSAIYIKKSNLTNHYEKSTTSNKSSYFHIKRKIAKFISNVSSTSHLNYEFTNSEQTTWKEYRFLILPATLAFFTLIGMQIVFCSFWLPISVINKFFKHFRPSKHLHKLKSQSNQKVKQNESNSLKVCKENSKIPNQSLCWGIPTQTSMNSCATHSMKESISNYNQFITSYNQLNDYKLINQNYQTDFHSQNYQFQLVIPQKSLKDNHDDYFNQINSKILCNCSYHQHQIIMELNEKQTNILPIFISSNMKLHGSYTTTQTISELIQK</sequence>
<proteinExistence type="predicted"/>
<accession>A0A3Q0KM31</accession>
<evidence type="ECO:0000256" key="2">
    <source>
        <dbReference type="SAM" id="SignalP"/>
    </source>
</evidence>
<protein>
    <submittedName>
        <fullName evidence="4">Ephrin RBD domain-containing protein</fullName>
    </submittedName>
</protein>
<feature type="signal peptide" evidence="2">
    <location>
        <begin position="1"/>
        <end position="20"/>
    </location>
</feature>
<keyword evidence="3" id="KW-1185">Reference proteome</keyword>
<evidence type="ECO:0000313" key="4">
    <source>
        <dbReference type="WBParaSite" id="Smp_133080.1"/>
    </source>
</evidence>
<dbReference type="InterPro" id="IPR008972">
    <property type="entry name" value="Cupredoxin"/>
</dbReference>
<reference evidence="4" key="2">
    <citation type="submission" date="2018-12" db="UniProtKB">
        <authorList>
            <consortium name="WormBaseParasite"/>
        </authorList>
    </citation>
    <scope>IDENTIFICATION</scope>
    <source>
        <strain evidence="4">Puerto Rican</strain>
    </source>
</reference>
<keyword evidence="1" id="KW-0472">Membrane</keyword>
<reference evidence="3" key="1">
    <citation type="journal article" date="2012" name="PLoS Negl. Trop. Dis.">
        <title>A systematically improved high quality genome and transcriptome of the human blood fluke Schistosoma mansoni.</title>
        <authorList>
            <person name="Protasio A.V."/>
            <person name="Tsai I.J."/>
            <person name="Babbage A."/>
            <person name="Nichol S."/>
            <person name="Hunt M."/>
            <person name="Aslett M.A."/>
            <person name="De Silva N."/>
            <person name="Velarde G.S."/>
            <person name="Anderson T.J."/>
            <person name="Clark R.C."/>
            <person name="Davidson C."/>
            <person name="Dillon G.P."/>
            <person name="Holroyd N.E."/>
            <person name="LoVerde P.T."/>
            <person name="Lloyd C."/>
            <person name="McQuillan J."/>
            <person name="Oliveira G."/>
            <person name="Otto T.D."/>
            <person name="Parker-Manuel S.J."/>
            <person name="Quail M.A."/>
            <person name="Wilson R.A."/>
            <person name="Zerlotini A."/>
            <person name="Dunne D.W."/>
            <person name="Berriman M."/>
        </authorList>
    </citation>
    <scope>NUCLEOTIDE SEQUENCE [LARGE SCALE GENOMIC DNA]</scope>
    <source>
        <strain evidence="3">Puerto Rican</strain>
    </source>
</reference>
<dbReference type="Gene3D" id="2.60.40.420">
    <property type="entry name" value="Cupredoxins - blue copper proteins"/>
    <property type="match status" value="1"/>
</dbReference>
<feature type="chain" id="PRO_5018261985" evidence="2">
    <location>
        <begin position="21"/>
        <end position="423"/>
    </location>
</feature>
<dbReference type="WBParaSite" id="Smp_133080.1">
    <property type="protein sequence ID" value="Smp_133080.1"/>
    <property type="gene ID" value="Smp_133080"/>
</dbReference>
<organism evidence="3 4">
    <name type="scientific">Schistosoma mansoni</name>
    <name type="common">Blood fluke</name>
    <dbReference type="NCBI Taxonomy" id="6183"/>
    <lineage>
        <taxon>Eukaryota</taxon>
        <taxon>Metazoa</taxon>
        <taxon>Spiralia</taxon>
        <taxon>Lophotrochozoa</taxon>
        <taxon>Platyhelminthes</taxon>
        <taxon>Trematoda</taxon>
        <taxon>Digenea</taxon>
        <taxon>Strigeidida</taxon>
        <taxon>Schistosomatoidea</taxon>
        <taxon>Schistosomatidae</taxon>
        <taxon>Schistosoma</taxon>
    </lineage>
</organism>
<keyword evidence="1" id="KW-0812">Transmembrane</keyword>
<keyword evidence="2" id="KW-0732">Signal</keyword>
<evidence type="ECO:0000313" key="3">
    <source>
        <dbReference type="Proteomes" id="UP000008854"/>
    </source>
</evidence>
<dbReference type="InParanoid" id="A0A3Q0KM31"/>
<dbReference type="AlphaFoldDB" id="A0A3Q0KM31"/>